<reference evidence="1 2" key="1">
    <citation type="submission" date="2016-10" db="EMBL/GenBank/DDBJ databases">
        <authorList>
            <person name="de Groot N.N."/>
        </authorList>
    </citation>
    <scope>NUCLEOTIDE SEQUENCE [LARGE SCALE GENOMIC DNA]</scope>
    <source>
        <strain evidence="1 2">DSM 43794</strain>
    </source>
</reference>
<sequence length="138" mass="15049">MAAEEERVVPSSFPEREDLELLEQTLRQTEDVLRDLANIRAGIRRVSGAGEAADGMVRATADGRGRITGITLNPRTMRLSAEALSREVTKAVQGAQDAAAEQAEKLLGAARSGPARLPEALDETFVRYRFDQVAQELE</sequence>
<dbReference type="InterPro" id="IPR036894">
    <property type="entry name" value="YbaB-like_sf"/>
</dbReference>
<dbReference type="Gene3D" id="3.30.1310.10">
    <property type="entry name" value="Nucleoid-associated protein YbaB-like domain"/>
    <property type="match status" value="1"/>
</dbReference>
<dbReference type="OrthoDB" id="3541191at2"/>
<gene>
    <name evidence="1" type="ORF">SAMN04489764_1233</name>
</gene>
<keyword evidence="2" id="KW-1185">Reference proteome</keyword>
<evidence type="ECO:0000313" key="1">
    <source>
        <dbReference type="EMBL" id="SDQ57775.1"/>
    </source>
</evidence>
<keyword evidence="1" id="KW-0238">DNA-binding</keyword>
<dbReference type="STRING" id="35622.SAMN04489764_1233"/>
<dbReference type="EMBL" id="FNKK01000002">
    <property type="protein sequence ID" value="SDQ57775.1"/>
    <property type="molecule type" value="Genomic_DNA"/>
</dbReference>
<dbReference type="AlphaFoldDB" id="A0A1H1C0T1"/>
<protein>
    <submittedName>
        <fullName evidence="1">Conserved DNA-binding protein YbaB</fullName>
    </submittedName>
</protein>
<organism evidence="1 2">
    <name type="scientific">Thermostaphylospora chromogena</name>
    <dbReference type="NCBI Taxonomy" id="35622"/>
    <lineage>
        <taxon>Bacteria</taxon>
        <taxon>Bacillati</taxon>
        <taxon>Actinomycetota</taxon>
        <taxon>Actinomycetes</taxon>
        <taxon>Streptosporangiales</taxon>
        <taxon>Thermomonosporaceae</taxon>
        <taxon>Thermostaphylospora</taxon>
    </lineage>
</organism>
<dbReference type="Proteomes" id="UP000217103">
    <property type="component" value="Unassembled WGS sequence"/>
</dbReference>
<name>A0A1H1C0T1_9ACTN</name>
<accession>A0A1H1C0T1</accession>
<evidence type="ECO:0000313" key="2">
    <source>
        <dbReference type="Proteomes" id="UP000217103"/>
    </source>
</evidence>
<dbReference type="RefSeq" id="WP_093258163.1">
    <property type="nucleotide sequence ID" value="NZ_FNKK01000002.1"/>
</dbReference>
<dbReference type="GO" id="GO:0003677">
    <property type="term" value="F:DNA binding"/>
    <property type="evidence" value="ECO:0007669"/>
    <property type="project" value="UniProtKB-KW"/>
</dbReference>
<dbReference type="SUPFAM" id="SSF82607">
    <property type="entry name" value="YbaB-like"/>
    <property type="match status" value="1"/>
</dbReference>
<proteinExistence type="predicted"/>
<dbReference type="InterPro" id="IPR004401">
    <property type="entry name" value="YbaB/EbfC"/>
</dbReference>
<dbReference type="Pfam" id="PF02575">
    <property type="entry name" value="YbaB_DNA_bd"/>
    <property type="match status" value="1"/>
</dbReference>